<dbReference type="RefSeq" id="WP_345669383.1">
    <property type="nucleotide sequence ID" value="NZ_BAABKC010000053.1"/>
</dbReference>
<dbReference type="EMBL" id="BAABKC010000053">
    <property type="protein sequence ID" value="GAA5060770.1"/>
    <property type="molecule type" value="Genomic_DNA"/>
</dbReference>
<protein>
    <recommendedName>
        <fullName evidence="3">MbtH family protein</fullName>
    </recommendedName>
</protein>
<keyword evidence="2" id="KW-1185">Reference proteome</keyword>
<comment type="caution">
    <text evidence="1">The sequence shown here is derived from an EMBL/GenBank/DDBJ whole genome shotgun (WGS) entry which is preliminary data.</text>
</comment>
<sequence>MTNRTVREPQRPGGAIRVYTVRRDGSRTEPQTAVSVPYGDGPPPWPVSEAFPCACPVHRAAESGR</sequence>
<evidence type="ECO:0008006" key="3">
    <source>
        <dbReference type="Google" id="ProtNLM"/>
    </source>
</evidence>
<reference evidence="2" key="1">
    <citation type="journal article" date="2019" name="Int. J. Syst. Evol. Microbiol.">
        <title>The Global Catalogue of Microorganisms (GCM) 10K type strain sequencing project: providing services to taxonomists for standard genome sequencing and annotation.</title>
        <authorList>
            <consortium name="The Broad Institute Genomics Platform"/>
            <consortium name="The Broad Institute Genome Sequencing Center for Infectious Disease"/>
            <person name="Wu L."/>
            <person name="Ma J."/>
        </authorList>
    </citation>
    <scope>NUCLEOTIDE SEQUENCE [LARGE SCALE GENOMIC DNA]</scope>
    <source>
        <strain evidence="2">JCM 18410</strain>
    </source>
</reference>
<name>A0ABP9KNL0_9ACTN</name>
<organism evidence="1 2">
    <name type="scientific">Streptomyces similanensis</name>
    <dbReference type="NCBI Taxonomy" id="1274988"/>
    <lineage>
        <taxon>Bacteria</taxon>
        <taxon>Bacillati</taxon>
        <taxon>Actinomycetota</taxon>
        <taxon>Actinomycetes</taxon>
        <taxon>Kitasatosporales</taxon>
        <taxon>Streptomycetaceae</taxon>
        <taxon>Streptomyces</taxon>
    </lineage>
</organism>
<gene>
    <name evidence="1" type="ORF">GCM10023336_37610</name>
</gene>
<accession>A0ABP9KNL0</accession>
<proteinExistence type="predicted"/>
<dbReference type="Proteomes" id="UP001500124">
    <property type="component" value="Unassembled WGS sequence"/>
</dbReference>
<evidence type="ECO:0000313" key="1">
    <source>
        <dbReference type="EMBL" id="GAA5060770.1"/>
    </source>
</evidence>
<evidence type="ECO:0000313" key="2">
    <source>
        <dbReference type="Proteomes" id="UP001500124"/>
    </source>
</evidence>